<dbReference type="Proteomes" id="UP001054252">
    <property type="component" value="Unassembled WGS sequence"/>
</dbReference>
<dbReference type="Gene3D" id="3.30.160.60">
    <property type="entry name" value="Classic Zinc Finger"/>
    <property type="match status" value="1"/>
</dbReference>
<organism evidence="4 5">
    <name type="scientific">Rubroshorea leprosula</name>
    <dbReference type="NCBI Taxonomy" id="152421"/>
    <lineage>
        <taxon>Eukaryota</taxon>
        <taxon>Viridiplantae</taxon>
        <taxon>Streptophyta</taxon>
        <taxon>Embryophyta</taxon>
        <taxon>Tracheophyta</taxon>
        <taxon>Spermatophyta</taxon>
        <taxon>Magnoliopsida</taxon>
        <taxon>eudicotyledons</taxon>
        <taxon>Gunneridae</taxon>
        <taxon>Pentapetalae</taxon>
        <taxon>rosids</taxon>
        <taxon>malvids</taxon>
        <taxon>Malvales</taxon>
        <taxon>Dipterocarpaceae</taxon>
        <taxon>Rubroshorea</taxon>
    </lineage>
</organism>
<dbReference type="GO" id="GO:0008270">
    <property type="term" value="F:zinc ion binding"/>
    <property type="evidence" value="ECO:0007669"/>
    <property type="project" value="UniProtKB-KW"/>
</dbReference>
<proteinExistence type="predicted"/>
<dbReference type="AlphaFoldDB" id="A0AAV5LXL3"/>
<sequence length="107" mass="11168">MSFDESSDEEGEETPVKAEASKDAGKKRPNESPTKTPQAKKAKSATPEKTDGKKGGHTATPHPAKQGGKAAAQTSKSGGQVKCNSCSKTFNSEQALQSHSKAKHSSK</sequence>
<dbReference type="InterPro" id="IPR036236">
    <property type="entry name" value="Znf_C2H2_sf"/>
</dbReference>
<reference evidence="4 5" key="1">
    <citation type="journal article" date="2021" name="Commun. Biol.">
        <title>The genome of Shorea leprosula (Dipterocarpaceae) highlights the ecological relevance of drought in aseasonal tropical rainforests.</title>
        <authorList>
            <person name="Ng K.K.S."/>
            <person name="Kobayashi M.J."/>
            <person name="Fawcett J.A."/>
            <person name="Hatakeyama M."/>
            <person name="Paape T."/>
            <person name="Ng C.H."/>
            <person name="Ang C.C."/>
            <person name="Tnah L.H."/>
            <person name="Lee C.T."/>
            <person name="Nishiyama T."/>
            <person name="Sese J."/>
            <person name="O'Brien M.J."/>
            <person name="Copetti D."/>
            <person name="Mohd Noor M.I."/>
            <person name="Ong R.C."/>
            <person name="Putra M."/>
            <person name="Sireger I.Z."/>
            <person name="Indrioko S."/>
            <person name="Kosugi Y."/>
            <person name="Izuno A."/>
            <person name="Isagi Y."/>
            <person name="Lee S.L."/>
            <person name="Shimizu K.K."/>
        </authorList>
    </citation>
    <scope>NUCLEOTIDE SEQUENCE [LARGE SCALE GENOMIC DNA]</scope>
    <source>
        <strain evidence="4">214</strain>
    </source>
</reference>
<keyword evidence="1" id="KW-0863">Zinc-finger</keyword>
<dbReference type="PROSITE" id="PS00028">
    <property type="entry name" value="ZINC_FINGER_C2H2_1"/>
    <property type="match status" value="1"/>
</dbReference>
<accession>A0AAV5LXL3</accession>
<gene>
    <name evidence="4" type="ORF">SLEP1_g49058</name>
</gene>
<dbReference type="EMBL" id="BPVZ01000150">
    <property type="protein sequence ID" value="GKV41544.1"/>
    <property type="molecule type" value="Genomic_DNA"/>
</dbReference>
<comment type="caution">
    <text evidence="4">The sequence shown here is derived from an EMBL/GenBank/DDBJ whole genome shotgun (WGS) entry which is preliminary data.</text>
</comment>
<feature type="compositionally biased region" description="Polar residues" evidence="2">
    <location>
        <begin position="72"/>
        <end position="86"/>
    </location>
</feature>
<dbReference type="PROSITE" id="PS50157">
    <property type="entry name" value="ZINC_FINGER_C2H2_2"/>
    <property type="match status" value="1"/>
</dbReference>
<keyword evidence="1" id="KW-0479">Metal-binding</keyword>
<feature type="domain" description="C2H2-type" evidence="3">
    <location>
        <begin position="81"/>
        <end position="107"/>
    </location>
</feature>
<feature type="region of interest" description="Disordered" evidence="2">
    <location>
        <begin position="1"/>
        <end position="86"/>
    </location>
</feature>
<keyword evidence="5" id="KW-1185">Reference proteome</keyword>
<protein>
    <recommendedName>
        <fullName evidence="3">C2H2-type domain-containing protein</fullName>
    </recommendedName>
</protein>
<evidence type="ECO:0000313" key="4">
    <source>
        <dbReference type="EMBL" id="GKV41544.1"/>
    </source>
</evidence>
<dbReference type="Pfam" id="PF13912">
    <property type="entry name" value="zf-C2H2_6"/>
    <property type="match status" value="1"/>
</dbReference>
<name>A0AAV5LXL3_9ROSI</name>
<evidence type="ECO:0000313" key="5">
    <source>
        <dbReference type="Proteomes" id="UP001054252"/>
    </source>
</evidence>
<evidence type="ECO:0000259" key="3">
    <source>
        <dbReference type="PROSITE" id="PS50157"/>
    </source>
</evidence>
<dbReference type="InterPro" id="IPR013087">
    <property type="entry name" value="Znf_C2H2_type"/>
</dbReference>
<dbReference type="SUPFAM" id="SSF57667">
    <property type="entry name" value="beta-beta-alpha zinc fingers"/>
    <property type="match status" value="1"/>
</dbReference>
<feature type="compositionally biased region" description="Basic and acidic residues" evidence="2">
    <location>
        <begin position="14"/>
        <end position="30"/>
    </location>
</feature>
<keyword evidence="1" id="KW-0862">Zinc</keyword>
<evidence type="ECO:0000256" key="2">
    <source>
        <dbReference type="SAM" id="MobiDB-lite"/>
    </source>
</evidence>
<evidence type="ECO:0000256" key="1">
    <source>
        <dbReference type="PROSITE-ProRule" id="PRU00042"/>
    </source>
</evidence>
<feature type="compositionally biased region" description="Acidic residues" evidence="2">
    <location>
        <begin position="1"/>
        <end position="13"/>
    </location>
</feature>